<protein>
    <recommendedName>
        <fullName evidence="3">EamA domain-containing protein</fullName>
    </recommendedName>
</protein>
<keyword evidence="1" id="KW-1133">Transmembrane helix</keyword>
<feature type="transmembrane region" description="Helical" evidence="1">
    <location>
        <begin position="41"/>
        <end position="62"/>
    </location>
</feature>
<comment type="caution">
    <text evidence="2">The sequence shown here is derived from an EMBL/GenBank/DDBJ whole genome shotgun (WGS) entry which is preliminary data.</text>
</comment>
<evidence type="ECO:0008006" key="3">
    <source>
        <dbReference type="Google" id="ProtNLM"/>
    </source>
</evidence>
<name>T1AL06_9ZZZZ</name>
<reference evidence="2" key="1">
    <citation type="submission" date="2013-08" db="EMBL/GenBank/DDBJ databases">
        <authorList>
            <person name="Mendez C."/>
            <person name="Richter M."/>
            <person name="Ferrer M."/>
            <person name="Sanchez J."/>
        </authorList>
    </citation>
    <scope>NUCLEOTIDE SEQUENCE</scope>
</reference>
<dbReference type="SUPFAM" id="SSF103481">
    <property type="entry name" value="Multidrug resistance efflux transporter EmrE"/>
    <property type="match status" value="1"/>
</dbReference>
<evidence type="ECO:0000313" key="2">
    <source>
        <dbReference type="EMBL" id="EQD42730.1"/>
    </source>
</evidence>
<dbReference type="InterPro" id="IPR037185">
    <property type="entry name" value="EmrE-like"/>
</dbReference>
<reference evidence="2" key="2">
    <citation type="journal article" date="2014" name="ISME J.">
        <title>Microbial stratification in low pH oxic and suboxic macroscopic growths along an acid mine drainage.</title>
        <authorList>
            <person name="Mendez-Garcia C."/>
            <person name="Mesa V."/>
            <person name="Sprenger R.R."/>
            <person name="Richter M."/>
            <person name="Diez M.S."/>
            <person name="Solano J."/>
            <person name="Bargiela R."/>
            <person name="Golyshina O.V."/>
            <person name="Manteca A."/>
            <person name="Ramos J.L."/>
            <person name="Gallego J.R."/>
            <person name="Llorente I."/>
            <person name="Martins Dos Santos V.A."/>
            <person name="Jensen O.N."/>
            <person name="Pelaez A.I."/>
            <person name="Sanchez J."/>
            <person name="Ferrer M."/>
        </authorList>
    </citation>
    <scope>NUCLEOTIDE SEQUENCE</scope>
</reference>
<feature type="transmembrane region" description="Helical" evidence="1">
    <location>
        <begin position="12"/>
        <end position="29"/>
    </location>
</feature>
<dbReference type="EMBL" id="AUZZ01007371">
    <property type="protein sequence ID" value="EQD42730.1"/>
    <property type="molecule type" value="Genomic_DNA"/>
</dbReference>
<organism evidence="2">
    <name type="scientific">mine drainage metagenome</name>
    <dbReference type="NCBI Taxonomy" id="410659"/>
    <lineage>
        <taxon>unclassified sequences</taxon>
        <taxon>metagenomes</taxon>
        <taxon>ecological metagenomes</taxon>
    </lineage>
</organism>
<dbReference type="AlphaFoldDB" id="T1AL06"/>
<feature type="transmembrane region" description="Helical" evidence="1">
    <location>
        <begin position="69"/>
        <end position="88"/>
    </location>
</feature>
<keyword evidence="1" id="KW-0472">Membrane</keyword>
<proteinExistence type="predicted"/>
<keyword evidence="1" id="KW-0812">Transmembrane</keyword>
<sequence length="113" mass="12452">MVRMKESKLKNLSVLLVSTFLGAAGQFMFKYSFLGIGIGHLLVYLALGLVLYGLSTVFYFYVLSRAHLTWVYGIGGLAYIFAVILANFIEVVPVLRWIGVVVITIGVILIGFS</sequence>
<accession>T1AL06</accession>
<dbReference type="Gene3D" id="1.10.3730.20">
    <property type="match status" value="1"/>
</dbReference>
<feature type="transmembrane region" description="Helical" evidence="1">
    <location>
        <begin position="94"/>
        <end position="112"/>
    </location>
</feature>
<evidence type="ECO:0000256" key="1">
    <source>
        <dbReference type="SAM" id="Phobius"/>
    </source>
</evidence>
<gene>
    <name evidence="2" type="ORF">B2A_10218</name>
</gene>